<name>A0ABP8TR49_9ACTN</name>
<evidence type="ECO:0008006" key="4">
    <source>
        <dbReference type="Google" id="ProtNLM"/>
    </source>
</evidence>
<comment type="caution">
    <text evidence="2">The sequence shown here is derived from an EMBL/GenBank/DDBJ whole genome shotgun (WGS) entry which is preliminary data.</text>
</comment>
<gene>
    <name evidence="2" type="ORF">GCM10023195_50080</name>
</gene>
<feature type="compositionally biased region" description="Basic and acidic residues" evidence="1">
    <location>
        <begin position="14"/>
        <end position="24"/>
    </location>
</feature>
<reference evidence="3" key="1">
    <citation type="journal article" date="2019" name="Int. J. Syst. Evol. Microbiol.">
        <title>The Global Catalogue of Microorganisms (GCM) 10K type strain sequencing project: providing services to taxonomists for standard genome sequencing and annotation.</title>
        <authorList>
            <consortium name="The Broad Institute Genomics Platform"/>
            <consortium name="The Broad Institute Genome Sequencing Center for Infectious Disease"/>
            <person name="Wu L."/>
            <person name="Ma J."/>
        </authorList>
    </citation>
    <scope>NUCLEOTIDE SEQUENCE [LARGE SCALE GENOMIC DNA]</scope>
    <source>
        <strain evidence="3">JCM 17938</strain>
    </source>
</reference>
<organism evidence="2 3">
    <name type="scientific">Actinoallomurus liliacearum</name>
    <dbReference type="NCBI Taxonomy" id="1080073"/>
    <lineage>
        <taxon>Bacteria</taxon>
        <taxon>Bacillati</taxon>
        <taxon>Actinomycetota</taxon>
        <taxon>Actinomycetes</taxon>
        <taxon>Streptosporangiales</taxon>
        <taxon>Thermomonosporaceae</taxon>
        <taxon>Actinoallomurus</taxon>
    </lineage>
</organism>
<evidence type="ECO:0000256" key="1">
    <source>
        <dbReference type="SAM" id="MobiDB-lite"/>
    </source>
</evidence>
<sequence length="275" mass="29036">MRRLTPGSPVSEGELARREDGDDRLGQEMAELVGRLSDDEIDNGTRGRLLGRLARLLAARARRARAAGLARGRWLTDVVAEIGPHIPVRDLQTLRAHHQGLTGERLADSLVRAAQRATTAVGATGGALAAVEFVTPPLLLSAPAQIVAETVAVAAIEVKLIAELHEVYGVQVPGSGTARGAVFLQLWAQQRGFDPLQPGSVAAALGLAARTGLRKRLMRTLGRHLTTMGPFLTGAVAGGTLNRTATRRLADTVRKDLRRAIGAPAPRPGADEDPA</sequence>
<dbReference type="EMBL" id="BAABHJ010000017">
    <property type="protein sequence ID" value="GAA4611772.1"/>
    <property type="molecule type" value="Genomic_DNA"/>
</dbReference>
<protein>
    <recommendedName>
        <fullName evidence="4">EcsC protein family protein</fullName>
    </recommendedName>
</protein>
<keyword evidence="3" id="KW-1185">Reference proteome</keyword>
<evidence type="ECO:0000313" key="3">
    <source>
        <dbReference type="Proteomes" id="UP001500212"/>
    </source>
</evidence>
<feature type="region of interest" description="Disordered" evidence="1">
    <location>
        <begin position="1"/>
        <end position="24"/>
    </location>
</feature>
<accession>A0ABP8TR49</accession>
<evidence type="ECO:0000313" key="2">
    <source>
        <dbReference type="EMBL" id="GAA4611772.1"/>
    </source>
</evidence>
<proteinExistence type="predicted"/>
<dbReference type="Proteomes" id="UP001500212">
    <property type="component" value="Unassembled WGS sequence"/>
</dbReference>